<accession>A7NGA1</accession>
<dbReference type="Gene3D" id="3.90.1530.30">
    <property type="match status" value="1"/>
</dbReference>
<proteinExistence type="inferred from homology"/>
<evidence type="ECO:0000313" key="6">
    <source>
        <dbReference type="EMBL" id="ABU56488.1"/>
    </source>
</evidence>
<dbReference type="OrthoDB" id="9802051at2"/>
<dbReference type="InterPro" id="IPR050336">
    <property type="entry name" value="Chromosome_partition/occlusion"/>
</dbReference>
<sequence length="301" mass="33681">MKRPRGLGSGLAALIPADTERTVVREVLIESIDANPYQPRTDFDESALDELAASIREHGIIQPLIVTERDNGRYELIAGERRLRAARRAGLEHVPVIVRESTHQQALEIALIENIQRADLNALEEARAYQTLKNEFGLSDEAIAQRVGRSREAVANTRRLLGLAPVAQQALLAGRISAGHGRALLKLADDAVQEATVAAIIDYDLNVREVERLTDHARTTGDIHRALAAVRPRLPEETPVKRERASRSSDLSPDDQNIRRELERLLGTPVSLFRAERELRITIVFHTEEKVQEFFDRLSTI</sequence>
<dbReference type="SUPFAM" id="SSF110849">
    <property type="entry name" value="ParB/Sulfiredoxin"/>
    <property type="match status" value="1"/>
</dbReference>
<dbReference type="Proteomes" id="UP000000263">
    <property type="component" value="Chromosome"/>
</dbReference>
<dbReference type="Pfam" id="PF17762">
    <property type="entry name" value="HTH_ParB"/>
    <property type="match status" value="1"/>
</dbReference>
<dbReference type="STRING" id="383372.Rcas_0356"/>
<feature type="region of interest" description="Disordered" evidence="4">
    <location>
        <begin position="234"/>
        <end position="254"/>
    </location>
</feature>
<dbReference type="FunFam" id="1.10.10.2830:FF:000001">
    <property type="entry name" value="Chromosome partitioning protein ParB"/>
    <property type="match status" value="1"/>
</dbReference>
<evidence type="ECO:0000313" key="7">
    <source>
        <dbReference type="Proteomes" id="UP000000263"/>
    </source>
</evidence>
<dbReference type="Pfam" id="PF02195">
    <property type="entry name" value="ParB_N"/>
    <property type="match status" value="1"/>
</dbReference>
<evidence type="ECO:0000256" key="4">
    <source>
        <dbReference type="SAM" id="MobiDB-lite"/>
    </source>
</evidence>
<dbReference type="InterPro" id="IPR036086">
    <property type="entry name" value="ParB/Sulfiredoxin_sf"/>
</dbReference>
<dbReference type="HOGENOM" id="CLU_023853_0_0_0"/>
<dbReference type="SMART" id="SM00470">
    <property type="entry name" value="ParB"/>
    <property type="match status" value="1"/>
</dbReference>
<dbReference type="GO" id="GO:0003677">
    <property type="term" value="F:DNA binding"/>
    <property type="evidence" value="ECO:0007669"/>
    <property type="project" value="UniProtKB-KW"/>
</dbReference>
<dbReference type="KEGG" id="rca:Rcas_0356"/>
<evidence type="ECO:0000259" key="5">
    <source>
        <dbReference type="SMART" id="SM00470"/>
    </source>
</evidence>
<comment type="similarity">
    <text evidence="1">Belongs to the ParB family.</text>
</comment>
<reference evidence="6 7" key="1">
    <citation type="submission" date="2007-08" db="EMBL/GenBank/DDBJ databases">
        <title>Complete sequence of Roseiflexus castenholzii DSM 13941.</title>
        <authorList>
            <consortium name="US DOE Joint Genome Institute"/>
            <person name="Copeland A."/>
            <person name="Lucas S."/>
            <person name="Lapidus A."/>
            <person name="Barry K."/>
            <person name="Glavina del Rio T."/>
            <person name="Dalin E."/>
            <person name="Tice H."/>
            <person name="Pitluck S."/>
            <person name="Thompson L.S."/>
            <person name="Brettin T."/>
            <person name="Bruce D."/>
            <person name="Detter J.C."/>
            <person name="Han C."/>
            <person name="Tapia R."/>
            <person name="Schmutz J."/>
            <person name="Larimer F."/>
            <person name="Land M."/>
            <person name="Hauser L."/>
            <person name="Kyrpides N."/>
            <person name="Mikhailova N."/>
            <person name="Bryant D.A."/>
            <person name="Hanada S."/>
            <person name="Tsukatani Y."/>
            <person name="Richardson P."/>
        </authorList>
    </citation>
    <scope>NUCLEOTIDE SEQUENCE [LARGE SCALE GENOMIC DNA]</scope>
    <source>
        <strain evidence="7">DSM 13941 / HLO8</strain>
    </source>
</reference>
<dbReference type="PANTHER" id="PTHR33375">
    <property type="entry name" value="CHROMOSOME-PARTITIONING PROTEIN PARB-RELATED"/>
    <property type="match status" value="1"/>
</dbReference>
<gene>
    <name evidence="6" type="ordered locus">Rcas_0356</name>
</gene>
<dbReference type="FunFam" id="3.90.1530.30:FF:000001">
    <property type="entry name" value="Chromosome partitioning protein ParB"/>
    <property type="match status" value="1"/>
</dbReference>
<keyword evidence="7" id="KW-1185">Reference proteome</keyword>
<dbReference type="RefSeq" id="WP_011997892.1">
    <property type="nucleotide sequence ID" value="NC_009767.1"/>
</dbReference>
<evidence type="ECO:0000256" key="1">
    <source>
        <dbReference type="ARBA" id="ARBA00006295"/>
    </source>
</evidence>
<dbReference type="EMBL" id="CP000804">
    <property type="protein sequence ID" value="ABU56488.1"/>
    <property type="molecule type" value="Genomic_DNA"/>
</dbReference>
<keyword evidence="2" id="KW-0159">Chromosome partition</keyword>
<feature type="domain" description="ParB-like N-terminal" evidence="5">
    <location>
        <begin position="25"/>
        <end position="115"/>
    </location>
</feature>
<dbReference type="PANTHER" id="PTHR33375:SF1">
    <property type="entry name" value="CHROMOSOME-PARTITIONING PROTEIN PARB-RELATED"/>
    <property type="match status" value="1"/>
</dbReference>
<evidence type="ECO:0000256" key="3">
    <source>
        <dbReference type="ARBA" id="ARBA00023125"/>
    </source>
</evidence>
<name>A7NGA1_ROSCS</name>
<dbReference type="Gene3D" id="1.10.10.2830">
    <property type="match status" value="1"/>
</dbReference>
<feature type="compositionally biased region" description="Basic and acidic residues" evidence="4">
    <location>
        <begin position="234"/>
        <end position="247"/>
    </location>
</feature>
<dbReference type="eggNOG" id="COG1475">
    <property type="taxonomic scope" value="Bacteria"/>
</dbReference>
<dbReference type="GO" id="GO:0045881">
    <property type="term" value="P:positive regulation of sporulation resulting in formation of a cellular spore"/>
    <property type="evidence" value="ECO:0007669"/>
    <property type="project" value="TreeGrafter"/>
</dbReference>
<dbReference type="NCBIfam" id="TIGR00180">
    <property type="entry name" value="parB_part"/>
    <property type="match status" value="1"/>
</dbReference>
<dbReference type="GO" id="GO:0005694">
    <property type="term" value="C:chromosome"/>
    <property type="evidence" value="ECO:0007669"/>
    <property type="project" value="TreeGrafter"/>
</dbReference>
<evidence type="ECO:0000256" key="2">
    <source>
        <dbReference type="ARBA" id="ARBA00022829"/>
    </source>
</evidence>
<dbReference type="InterPro" id="IPR003115">
    <property type="entry name" value="ParB_N"/>
</dbReference>
<keyword evidence="3" id="KW-0238">DNA-binding</keyword>
<dbReference type="InterPro" id="IPR041468">
    <property type="entry name" value="HTH_ParB/Spo0J"/>
</dbReference>
<protein>
    <submittedName>
        <fullName evidence="6">ParB-like partition protein</fullName>
    </submittedName>
</protein>
<organism evidence="6 7">
    <name type="scientific">Roseiflexus castenholzii (strain DSM 13941 / HLO8)</name>
    <dbReference type="NCBI Taxonomy" id="383372"/>
    <lineage>
        <taxon>Bacteria</taxon>
        <taxon>Bacillati</taxon>
        <taxon>Chloroflexota</taxon>
        <taxon>Chloroflexia</taxon>
        <taxon>Chloroflexales</taxon>
        <taxon>Roseiflexineae</taxon>
        <taxon>Roseiflexaceae</taxon>
        <taxon>Roseiflexus</taxon>
    </lineage>
</organism>
<dbReference type="AlphaFoldDB" id="A7NGA1"/>
<dbReference type="GO" id="GO:0007059">
    <property type="term" value="P:chromosome segregation"/>
    <property type="evidence" value="ECO:0007669"/>
    <property type="project" value="UniProtKB-KW"/>
</dbReference>
<dbReference type="InterPro" id="IPR004437">
    <property type="entry name" value="ParB/RepB/Spo0J"/>
</dbReference>